<feature type="chain" id="PRO_5036220806" evidence="1">
    <location>
        <begin position="23"/>
        <end position="117"/>
    </location>
</feature>
<feature type="signal peptide" evidence="1">
    <location>
        <begin position="1"/>
        <end position="22"/>
    </location>
</feature>
<keyword evidence="1" id="KW-0732">Signal</keyword>
<evidence type="ECO:0000256" key="1">
    <source>
        <dbReference type="SAM" id="SignalP"/>
    </source>
</evidence>
<protein>
    <submittedName>
        <fullName evidence="2">Uncharacterized protein</fullName>
    </submittedName>
</protein>
<name>A0A811JVR3_9BILA</name>
<dbReference type="AlphaFoldDB" id="A0A811JVR3"/>
<dbReference type="EMBL" id="CAJFDH010000001">
    <property type="protein sequence ID" value="CAD5207405.1"/>
    <property type="molecule type" value="Genomic_DNA"/>
</dbReference>
<organism evidence="2 3">
    <name type="scientific">Bursaphelenchus okinawaensis</name>
    <dbReference type="NCBI Taxonomy" id="465554"/>
    <lineage>
        <taxon>Eukaryota</taxon>
        <taxon>Metazoa</taxon>
        <taxon>Ecdysozoa</taxon>
        <taxon>Nematoda</taxon>
        <taxon>Chromadorea</taxon>
        <taxon>Rhabditida</taxon>
        <taxon>Tylenchina</taxon>
        <taxon>Tylenchomorpha</taxon>
        <taxon>Aphelenchoidea</taxon>
        <taxon>Aphelenchoididae</taxon>
        <taxon>Bursaphelenchus</taxon>
    </lineage>
</organism>
<keyword evidence="3" id="KW-1185">Reference proteome</keyword>
<dbReference type="OrthoDB" id="10309066at2759"/>
<sequence>MNVCVVVSKCLIVLLTVGYCSAGEFSSDGVSNGEFSLYIGRFSYYVRKGNDKYQGPDKFKPAVKELAAGYTGPAVFYAFEEGGKSKAIDYLNNKVTEKDPSDTRKLQDWARDVAPFE</sequence>
<accession>A0A811JVR3</accession>
<dbReference type="EMBL" id="CAJFCW020000001">
    <property type="protein sequence ID" value="CAG9085505.1"/>
    <property type="molecule type" value="Genomic_DNA"/>
</dbReference>
<reference evidence="2" key="1">
    <citation type="submission" date="2020-09" db="EMBL/GenBank/DDBJ databases">
        <authorList>
            <person name="Kikuchi T."/>
        </authorList>
    </citation>
    <scope>NUCLEOTIDE SEQUENCE</scope>
    <source>
        <strain evidence="2">SH1</strain>
    </source>
</reference>
<evidence type="ECO:0000313" key="3">
    <source>
        <dbReference type="Proteomes" id="UP000614601"/>
    </source>
</evidence>
<dbReference type="Proteomes" id="UP000783686">
    <property type="component" value="Unassembled WGS sequence"/>
</dbReference>
<evidence type="ECO:0000313" key="2">
    <source>
        <dbReference type="EMBL" id="CAD5207405.1"/>
    </source>
</evidence>
<gene>
    <name evidence="2" type="ORF">BOKJ2_LOCUS2089</name>
</gene>
<comment type="caution">
    <text evidence="2">The sequence shown here is derived from an EMBL/GenBank/DDBJ whole genome shotgun (WGS) entry which is preliminary data.</text>
</comment>
<proteinExistence type="predicted"/>
<dbReference type="Proteomes" id="UP000614601">
    <property type="component" value="Unassembled WGS sequence"/>
</dbReference>